<keyword evidence="7 19" id="KW-1133">Transmembrane helix</keyword>
<evidence type="ECO:0000256" key="1">
    <source>
        <dbReference type="ARBA" id="ARBA00004141"/>
    </source>
</evidence>
<keyword evidence="10 17" id="KW-0407">Ion channel</keyword>
<dbReference type="InterPro" id="IPR007110">
    <property type="entry name" value="Ig-like_dom"/>
</dbReference>
<dbReference type="GO" id="GO:1990573">
    <property type="term" value="P:potassium ion import across plasma membrane"/>
    <property type="evidence" value="ECO:0007669"/>
    <property type="project" value="TreeGrafter"/>
</dbReference>
<feature type="transmembrane region" description="Helical" evidence="19">
    <location>
        <begin position="1079"/>
        <end position="1102"/>
    </location>
</feature>
<dbReference type="EnsemblMetazoa" id="ACHR000031-RA">
    <property type="protein sequence ID" value="ACHR000031-PA"/>
    <property type="gene ID" value="ACHR000031"/>
</dbReference>
<organism evidence="21 22">
    <name type="scientific">Anopheles christyi</name>
    <dbReference type="NCBI Taxonomy" id="43041"/>
    <lineage>
        <taxon>Eukaryota</taxon>
        <taxon>Metazoa</taxon>
        <taxon>Ecdysozoa</taxon>
        <taxon>Arthropoda</taxon>
        <taxon>Hexapoda</taxon>
        <taxon>Insecta</taxon>
        <taxon>Pterygota</taxon>
        <taxon>Neoptera</taxon>
        <taxon>Endopterygota</taxon>
        <taxon>Diptera</taxon>
        <taxon>Nematocera</taxon>
        <taxon>Culicoidea</taxon>
        <taxon>Culicidae</taxon>
        <taxon>Anophelinae</taxon>
        <taxon>Anopheles</taxon>
    </lineage>
</organism>
<evidence type="ECO:0000256" key="16">
    <source>
        <dbReference type="ARBA" id="ARBA00081071"/>
    </source>
</evidence>
<evidence type="ECO:0000256" key="4">
    <source>
        <dbReference type="ARBA" id="ARBA00022692"/>
    </source>
</evidence>
<reference evidence="21" key="2">
    <citation type="submission" date="2020-05" db="UniProtKB">
        <authorList>
            <consortium name="EnsemblMetazoa"/>
        </authorList>
    </citation>
    <scope>IDENTIFICATION</scope>
    <source>
        <strain evidence="21">ACHKN1017</strain>
    </source>
</reference>
<evidence type="ECO:0000259" key="20">
    <source>
        <dbReference type="PROSITE" id="PS50835"/>
    </source>
</evidence>
<evidence type="ECO:0000256" key="6">
    <source>
        <dbReference type="ARBA" id="ARBA00022958"/>
    </source>
</evidence>
<evidence type="ECO:0000256" key="12">
    <source>
        <dbReference type="ARBA" id="ARBA00061604"/>
    </source>
</evidence>
<dbReference type="FunFam" id="1.10.287.70:FF:000078">
    <property type="entry name" value="Putative Inward rectifier potassium channel"/>
    <property type="match status" value="3"/>
</dbReference>
<evidence type="ECO:0000256" key="7">
    <source>
        <dbReference type="ARBA" id="ARBA00022989"/>
    </source>
</evidence>
<dbReference type="FunFam" id="2.60.40.1400:FF:000001">
    <property type="entry name" value="G protein-activated inward rectifier potassium channel 2"/>
    <property type="match status" value="4"/>
</dbReference>
<dbReference type="InterPro" id="IPR041647">
    <property type="entry name" value="IRK_C"/>
</dbReference>
<keyword evidence="9 19" id="KW-0472">Membrane</keyword>
<reference evidence="22" key="1">
    <citation type="submission" date="2013-03" db="EMBL/GenBank/DDBJ databases">
        <title>The Genome Sequence of Anopheles christyi ACHKN1017.</title>
        <authorList>
            <consortium name="The Broad Institute Genomics Platform"/>
            <person name="Neafsey D.E."/>
            <person name="Besansky N."/>
            <person name="Walker B."/>
            <person name="Young S.K."/>
            <person name="Zeng Q."/>
            <person name="Gargeya S."/>
            <person name="Fitzgerald M."/>
            <person name="Haas B."/>
            <person name="Abouelleil A."/>
            <person name="Allen A.W."/>
            <person name="Alvarado L."/>
            <person name="Arachchi H.M."/>
            <person name="Berlin A.M."/>
            <person name="Chapman S.B."/>
            <person name="Gainer-Dewar J."/>
            <person name="Goldberg J."/>
            <person name="Griggs A."/>
            <person name="Gujja S."/>
            <person name="Hansen M."/>
            <person name="Howarth C."/>
            <person name="Imamovic A."/>
            <person name="Ireland A."/>
            <person name="Larimer J."/>
            <person name="McCowan C."/>
            <person name="Murphy C."/>
            <person name="Pearson M."/>
            <person name="Poon T.W."/>
            <person name="Priest M."/>
            <person name="Roberts A."/>
            <person name="Saif S."/>
            <person name="Shea T."/>
            <person name="Sisk P."/>
            <person name="Sykes S."/>
            <person name="Wortman J."/>
            <person name="Nusbaum C."/>
            <person name="Birren B."/>
        </authorList>
    </citation>
    <scope>NUCLEOTIDE SEQUENCE [LARGE SCALE GENOMIC DNA]</scope>
    <source>
        <strain evidence="22">ACHKN1017</strain>
    </source>
</reference>
<feature type="transmembrane region" description="Helical" evidence="19">
    <location>
        <begin position="1161"/>
        <end position="1185"/>
    </location>
</feature>
<evidence type="ECO:0000256" key="15">
    <source>
        <dbReference type="ARBA" id="ARBA00076077"/>
    </source>
</evidence>
<feature type="transmembrane region" description="Helical" evidence="19">
    <location>
        <begin position="93"/>
        <end position="117"/>
    </location>
</feature>
<evidence type="ECO:0000256" key="17">
    <source>
        <dbReference type="RuleBase" id="RU003822"/>
    </source>
</evidence>
<evidence type="ECO:0000256" key="14">
    <source>
        <dbReference type="ARBA" id="ARBA00072191"/>
    </source>
</evidence>
<comment type="catalytic activity">
    <reaction evidence="11">
        <text>K(+)(in) = K(+)(out)</text>
        <dbReference type="Rhea" id="RHEA:29463"/>
        <dbReference type="ChEBI" id="CHEBI:29103"/>
    </reaction>
</comment>
<feature type="transmembrane region" description="Helical" evidence="19">
    <location>
        <begin position="1535"/>
        <end position="1559"/>
    </location>
</feature>
<dbReference type="InterPro" id="IPR040445">
    <property type="entry name" value="Kir_TM"/>
</dbReference>
<keyword evidence="3 17" id="KW-0633">Potassium transport</keyword>
<evidence type="ECO:0000256" key="8">
    <source>
        <dbReference type="ARBA" id="ARBA00023065"/>
    </source>
</evidence>
<evidence type="ECO:0000256" key="19">
    <source>
        <dbReference type="SAM" id="Phobius"/>
    </source>
</evidence>
<comment type="subcellular location">
    <subcellularLocation>
        <location evidence="1 17">Membrane</location>
        <topology evidence="1 17">Multi-pass membrane protein</topology>
    </subcellularLocation>
</comment>
<keyword evidence="22" id="KW-1185">Reference proteome</keyword>
<dbReference type="Gene3D" id="2.60.40.1400">
    <property type="entry name" value="G protein-activated inward rectifier potassium channel 1"/>
    <property type="match status" value="4"/>
</dbReference>
<evidence type="ECO:0000256" key="10">
    <source>
        <dbReference type="ARBA" id="ARBA00023303"/>
    </source>
</evidence>
<dbReference type="PANTHER" id="PTHR11767">
    <property type="entry name" value="INWARD RECTIFIER POTASSIUM CHANNEL"/>
    <property type="match status" value="1"/>
</dbReference>
<evidence type="ECO:0000256" key="13">
    <source>
        <dbReference type="ARBA" id="ARBA00062687"/>
    </source>
</evidence>
<dbReference type="Proteomes" id="UP000075881">
    <property type="component" value="Unassembled WGS sequence"/>
</dbReference>
<protein>
    <recommendedName>
        <fullName evidence="14">G protein-activated inward rectifier potassium channel 3</fullName>
    </recommendedName>
    <alternativeName>
        <fullName evidence="16">Inward rectifier K(+) channel Kir3.3</fullName>
    </alternativeName>
    <alternativeName>
        <fullName evidence="15">Potassium channel, inwardly rectifying subfamily J member 9</fullName>
    </alternativeName>
</protein>
<dbReference type="InterPro" id="IPR016449">
    <property type="entry name" value="K_chnl_inward-rec_Kir"/>
</dbReference>
<proteinExistence type="inferred from homology"/>
<evidence type="ECO:0000313" key="22">
    <source>
        <dbReference type="Proteomes" id="UP000075881"/>
    </source>
</evidence>
<dbReference type="GO" id="GO:0034765">
    <property type="term" value="P:regulation of monoatomic ion transmembrane transport"/>
    <property type="evidence" value="ECO:0007669"/>
    <property type="project" value="TreeGrafter"/>
</dbReference>
<dbReference type="PROSITE" id="PS50835">
    <property type="entry name" value="IG_LIKE"/>
    <property type="match status" value="1"/>
</dbReference>
<feature type="transmembrane region" description="Helical" evidence="19">
    <location>
        <begin position="725"/>
        <end position="749"/>
    </location>
</feature>
<dbReference type="SUPFAM" id="SSF81324">
    <property type="entry name" value="Voltage-gated potassium channels"/>
    <property type="match status" value="4"/>
</dbReference>
<feature type="transmembrane region" description="Helical" evidence="19">
    <location>
        <begin position="20"/>
        <end position="42"/>
    </location>
</feature>
<evidence type="ECO:0000256" key="9">
    <source>
        <dbReference type="ARBA" id="ARBA00023136"/>
    </source>
</evidence>
<name>A0A182JNE7_9DIPT</name>
<keyword evidence="8 17" id="KW-0406">Ion transport</keyword>
<dbReference type="VEuPathDB" id="VectorBase:ACHR000031"/>
<dbReference type="STRING" id="43041.A0A182JNE7"/>
<accession>A0A182JNE7</accession>
<feature type="compositionally biased region" description="Low complexity" evidence="18">
    <location>
        <begin position="964"/>
        <end position="975"/>
    </location>
</feature>
<dbReference type="GO" id="GO:0005242">
    <property type="term" value="F:inward rectifier potassium channel activity"/>
    <property type="evidence" value="ECO:0007669"/>
    <property type="project" value="InterPro"/>
</dbReference>
<keyword evidence="2 17" id="KW-0813">Transport</keyword>
<comment type="subunit">
    <text evidence="13">Associates with KCNJ3/GIRK1 to form a G-protein-activated heteromultimer pore-forming unit. Interacts (via PDZ-binding motif) with SNX27 (via PDZ domain); the interaction is required when endocytosed to prevent degradation in lysosomes and promote recycling to the plasma membrane.</text>
</comment>
<keyword evidence="6 17" id="KW-0630">Potassium</keyword>
<dbReference type="SUPFAM" id="SSF81296">
    <property type="entry name" value="E set domains"/>
    <property type="match status" value="4"/>
</dbReference>
<dbReference type="PANTHER" id="PTHR11767:SF113">
    <property type="entry name" value="INWARDLY RECTIFYING POTASSIUM CHANNEL 2, ISOFORM D"/>
    <property type="match status" value="1"/>
</dbReference>
<dbReference type="Pfam" id="PF01007">
    <property type="entry name" value="IRK"/>
    <property type="match status" value="4"/>
</dbReference>
<evidence type="ECO:0000256" key="3">
    <source>
        <dbReference type="ARBA" id="ARBA00022538"/>
    </source>
</evidence>
<dbReference type="Pfam" id="PF17655">
    <property type="entry name" value="IRK_C"/>
    <property type="match status" value="4"/>
</dbReference>
<dbReference type="Gene3D" id="1.10.287.70">
    <property type="match status" value="4"/>
</dbReference>
<evidence type="ECO:0000256" key="18">
    <source>
        <dbReference type="SAM" id="MobiDB-lite"/>
    </source>
</evidence>
<evidence type="ECO:0000256" key="2">
    <source>
        <dbReference type="ARBA" id="ARBA00022448"/>
    </source>
</evidence>
<feature type="region of interest" description="Disordered" evidence="18">
    <location>
        <begin position="955"/>
        <end position="978"/>
    </location>
</feature>
<dbReference type="GO" id="GO:0034702">
    <property type="term" value="C:monoatomic ion channel complex"/>
    <property type="evidence" value="ECO:0007669"/>
    <property type="project" value="UniProtKB-KW"/>
</dbReference>
<feature type="domain" description="Ig-like" evidence="20">
    <location>
        <begin position="364"/>
        <end position="485"/>
    </location>
</feature>
<dbReference type="GO" id="GO:0005886">
    <property type="term" value="C:plasma membrane"/>
    <property type="evidence" value="ECO:0007669"/>
    <property type="project" value="TreeGrafter"/>
</dbReference>
<keyword evidence="4 17" id="KW-0812">Transmembrane</keyword>
<feature type="transmembrane region" description="Helical" evidence="19">
    <location>
        <begin position="643"/>
        <end position="666"/>
    </location>
</feature>
<keyword evidence="5 17" id="KW-0851">Voltage-gated channel</keyword>
<evidence type="ECO:0000256" key="5">
    <source>
        <dbReference type="ARBA" id="ARBA00022882"/>
    </source>
</evidence>
<dbReference type="InterPro" id="IPR013518">
    <property type="entry name" value="K_chnl_inward-rec_Kir_cyto"/>
</dbReference>
<dbReference type="PRINTS" id="PR01320">
    <property type="entry name" value="KIRCHANNEL"/>
</dbReference>
<sequence>MRVLDIFTTLVDIQWRWTLFVFACSFILSWLGFAAIWYLIALSHGDIQAVGDDSHKPCATYIFGFTSAFLFSLETQHTIGYGNRYITEECPEGIFILALQSITGVFIQAFMVGIVFAKLSRPKKRAQTLLFSKNAVICHRDGVPCLLFRVGDMRKSHIIEAHVTSQVTKEGEVLPFYQQNMEVSCDGGDDRLMFIWPTIVVHKIDRDSPLYGLSAQDMLKERFEIVVMLEGVVESTGMTTQARSSYLPSEILWGHRFESVVTFKRETGEYEVDYTTFNNTYEVDTPLCSARQLREVRKELNKQNGVPEVSSDTEESDTSSVEESSRKNSLSNGYLRFTPLYANTNEQSGVNVTNGVVGDSMALPPAIITPGGAPTVSPGSELDLPCRAPSAPAALAFLSLDGVAWMAVDRQTADEKKPLNRIFMRPGVIEEEPDSLDSVISNLPLTVVPSLARISTHGSAFSRQESVSCQVRNPLPTIRSKREVRNAFCRTVVLQHLKPSVSERVRIARTCRAIVKDDLRTKMSFGQRKNFTVPVDAESPEARDDAKLLPLGPFDKIPPIIIDGQDPPKTPITPTTPIIYCPQSPSATSKRSRALRPGTTRKYRRRAILKNGDCNIVLSKVSRQRLRFLQDIFTTLVDAQWRWTLLVFAFSFIGSWLFFGAIWWLIAFTHGDLEEMHLPKNQEESGWKPCVFNIESYTSAFLFSIETQTTIGYGYRTTTEECPEAIFIMCFQSIYGVMMQAFMVGFVFAKMTRPKHRTQTLLFSKHAVVCQRDGELCLMFRVGDMRKSHIIGANIRAQLIRTKLSREGEVMAQYQHELEVGSDHCSSDLFFIWPQIVTHRIGAESPFYNMSASDLLQDRFEIVVILEGTVESTGQSTQARSSYVNTEILWGHRFEPIVFYNKENQVYEINYSKFNETHSVDTPLCSARELAEFYKYQDDYRNQGPHSVASVAQKKSDMNYDSDQQQPQQQQQLPLAPDGTGRWERSMLKLGPFDPPQSPGGYGEQFGYPSPITPVTPNTPLVCYPMKNRVLRPGVNRKYRKRAILKNGDCNVVLSRPPRQHLRFLQDIFTTLVDAQWRWTLLVFAFSFVGSWLFFAVIWWLISYTHGDLEELHMPDNQSEIGWIPCVYNIYSFTSAFLFSIETQHTIGYGVRTTTEECPEAIFVMCFQSIYGLMIQAFMVGIVFAKMTRPKQRSQTLLFSKNAVVCQRDGELCLMFRVGDMRKSHIIGASVRAQLIRTKTTREGEMMAQYQHELDVGSDGSSSELFFIWPQIVVHRIDKNSALYNLSASDMLRERFEVVVILEGTVESTGQSTQARSSYVNTEILWGHRFEPVVCYNKEQQGYEINYSKFDSTVQVDTPLCSGRELAEFYRAQDEYRPPTDAGDNVSTKTQLERRWKDHYSTPPHYRPGYKKPRKRAVFKNGYCNVSATKVPHQRLRFLQDIFTTLVDAQWRWTLLVFALGFVGSWVLFAGLYWLISYTHGDLEENHLPPFQGDNNWTPCISNIYSFTSCFLFSLETQHTIGYGSRAMEEECPEAVFVMTLQSVHGVMVQAFLAGIVFAKMTRSKRRAQTLMFSKHAVISVRDGELCLMFRIGDMRKSHIIGANVRAQLIRSKVSSEREVMPQYRTELELTSDDCSSDVFFLWPQIVLHRIDERSPLYGYSAEDVLLERFEIVVVLEGTVESTGQTTQARTSYVNTEILWGHRFEQVLVYNSDIESYEIDFSKFNETVALESPRCSAKQLKECYKLPLRGRSCDPLVGPELRMSHVQLESERINPHFLFPVFDRRRSRSSTEL</sequence>
<evidence type="ECO:0000256" key="11">
    <source>
        <dbReference type="ARBA" id="ARBA00034430"/>
    </source>
</evidence>
<comment type="similarity">
    <text evidence="12">Belongs to the inward rectifier-type potassium channel (TC 1.A.2.1) family. KCNJ9 subfamily.</text>
</comment>
<feature type="transmembrane region" description="Helical" evidence="19">
    <location>
        <begin position="1453"/>
        <end position="1476"/>
    </location>
</feature>
<dbReference type="InterPro" id="IPR014756">
    <property type="entry name" value="Ig_E-set"/>
</dbReference>
<feature type="region of interest" description="Disordered" evidence="18">
    <location>
        <begin position="300"/>
        <end position="328"/>
    </location>
</feature>
<dbReference type="FunFam" id="1.10.287.70:FF:000019">
    <property type="entry name" value="G protein-activated inward rectifier potassium channel 1"/>
    <property type="match status" value="1"/>
</dbReference>
<evidence type="ECO:0000313" key="21">
    <source>
        <dbReference type="EnsemblMetazoa" id="ACHR000031-PA"/>
    </source>
</evidence>